<feature type="domain" description="Glycosyltransferase 2-like" evidence="1">
    <location>
        <begin position="85"/>
        <end position="207"/>
    </location>
</feature>
<dbReference type="PANTHER" id="PTHR43685:SF2">
    <property type="entry name" value="GLYCOSYLTRANSFERASE 2-LIKE DOMAIN-CONTAINING PROTEIN"/>
    <property type="match status" value="1"/>
</dbReference>
<accession>A0ABW7Q6U9</accession>
<dbReference type="EMBL" id="JBIQWL010000001">
    <property type="protein sequence ID" value="MFH8249344.1"/>
    <property type="molecule type" value="Genomic_DNA"/>
</dbReference>
<evidence type="ECO:0000313" key="2">
    <source>
        <dbReference type="EMBL" id="MFH8249344.1"/>
    </source>
</evidence>
<dbReference type="InterPro" id="IPR029044">
    <property type="entry name" value="Nucleotide-diphossugar_trans"/>
</dbReference>
<sequence>MSALPDGFTVRLDRRTRVVDGGRVLIGGAPTRVARLKPAAARVLRDRELVVRDPVTRGLAEHLLATGLGDPVVATLPAIPLTELTVVIPVRDRPTQLARLLASVPPQVAAVLVVDDASRRPQAVASVVSWHGARLIPLEVNVGAAAARNAGLAQAATPFVAFIDSDVVLQDGCLDLLLRHFADPRLAMAAPRVLGLDADEPNWITRYENARSSLDLGGDAASVRPRSPVTWVSSTCLVARIAHLGAGFDASMRVGEDVDLVWRLVDDGFRVRFEPAATVLHEHRTRLRTWLGRKFFYGTGAHLLSVRHPDDVAPVVLPPWGALVLALLLAQRRWSIPAVALTGVVVAGRIAKRLGHTRRPWPIAGRLTGEGMIAALGQGFALLLRHWWPATLAVGLFSPRVRRAAAIAAVADVVWEYLRLRPRLDPVRFGAARRLDDLAYGAGVWWGALRGRSPKALLPAIVRSGRARRSAE</sequence>
<dbReference type="InterPro" id="IPR001173">
    <property type="entry name" value="Glyco_trans_2-like"/>
</dbReference>
<gene>
    <name evidence="2" type="primary">mftF</name>
    <name evidence="2" type="ORF">ACH3VR_03115</name>
</gene>
<dbReference type="InterPro" id="IPR050834">
    <property type="entry name" value="Glycosyltransf_2"/>
</dbReference>
<evidence type="ECO:0000313" key="3">
    <source>
        <dbReference type="Proteomes" id="UP001610861"/>
    </source>
</evidence>
<dbReference type="InterPro" id="IPR023981">
    <property type="entry name" value="MftF"/>
</dbReference>
<name>A0ABW7Q6U9_9MICO</name>
<proteinExistence type="predicted"/>
<comment type="caution">
    <text evidence="2">The sequence shown here is derived from an EMBL/GenBank/DDBJ whole genome shotgun (WGS) entry which is preliminary data.</text>
</comment>
<dbReference type="SUPFAM" id="SSF53448">
    <property type="entry name" value="Nucleotide-diphospho-sugar transferases"/>
    <property type="match status" value="1"/>
</dbReference>
<protein>
    <submittedName>
        <fullName evidence="2">Mycofactocin biosynthesis glycosyltransferase MftF</fullName>
    </submittedName>
</protein>
<keyword evidence="3" id="KW-1185">Reference proteome</keyword>
<dbReference type="NCBIfam" id="TIGR03965">
    <property type="entry name" value="mycofact_glyco"/>
    <property type="match status" value="1"/>
</dbReference>
<reference evidence="2 3" key="1">
    <citation type="submission" date="2024-09" db="EMBL/GenBank/DDBJ databases">
        <authorList>
            <person name="Pan X."/>
        </authorList>
    </citation>
    <scope>NUCLEOTIDE SEQUENCE [LARGE SCALE GENOMIC DNA]</scope>
    <source>
        <strain evidence="2 3">B2969</strain>
    </source>
</reference>
<dbReference type="Proteomes" id="UP001610861">
    <property type="component" value="Unassembled WGS sequence"/>
</dbReference>
<organism evidence="2 3">
    <name type="scientific">Microbacterium alkaliflavum</name>
    <dbReference type="NCBI Taxonomy" id="3248839"/>
    <lineage>
        <taxon>Bacteria</taxon>
        <taxon>Bacillati</taxon>
        <taxon>Actinomycetota</taxon>
        <taxon>Actinomycetes</taxon>
        <taxon>Micrococcales</taxon>
        <taxon>Microbacteriaceae</taxon>
        <taxon>Microbacterium</taxon>
    </lineage>
</organism>
<dbReference type="Pfam" id="PF00535">
    <property type="entry name" value="Glycos_transf_2"/>
    <property type="match status" value="1"/>
</dbReference>
<evidence type="ECO:0000259" key="1">
    <source>
        <dbReference type="Pfam" id="PF00535"/>
    </source>
</evidence>
<dbReference type="PANTHER" id="PTHR43685">
    <property type="entry name" value="GLYCOSYLTRANSFERASE"/>
    <property type="match status" value="1"/>
</dbReference>
<dbReference type="RefSeq" id="WP_396639285.1">
    <property type="nucleotide sequence ID" value="NZ_JBIQWL010000001.1"/>
</dbReference>
<dbReference type="Gene3D" id="3.90.550.10">
    <property type="entry name" value="Spore Coat Polysaccharide Biosynthesis Protein SpsA, Chain A"/>
    <property type="match status" value="1"/>
</dbReference>